<keyword evidence="2" id="KW-0805">Transcription regulation</keyword>
<dbReference type="GO" id="GO:0003700">
    <property type="term" value="F:DNA-binding transcription factor activity"/>
    <property type="evidence" value="ECO:0007669"/>
    <property type="project" value="InterPro"/>
</dbReference>
<dbReference type="InterPro" id="IPR036390">
    <property type="entry name" value="WH_DNA-bd_sf"/>
</dbReference>
<dbReference type="OrthoDB" id="9785745at2"/>
<accession>A0A1W1IG20</accession>
<dbReference type="Pfam" id="PF03466">
    <property type="entry name" value="LysR_substrate"/>
    <property type="match status" value="1"/>
</dbReference>
<keyword evidence="3" id="KW-0238">DNA-binding</keyword>
<comment type="similarity">
    <text evidence="1">Belongs to the LysR transcriptional regulatory family.</text>
</comment>
<dbReference type="EMBL" id="FWEY01000004">
    <property type="protein sequence ID" value="SLM51958.1"/>
    <property type="molecule type" value="Genomic_DNA"/>
</dbReference>
<organism evidence="6 7">
    <name type="scientific">Trichococcus pasteurii</name>
    <dbReference type="NCBI Taxonomy" id="43064"/>
    <lineage>
        <taxon>Bacteria</taxon>
        <taxon>Bacillati</taxon>
        <taxon>Bacillota</taxon>
        <taxon>Bacilli</taxon>
        <taxon>Lactobacillales</taxon>
        <taxon>Carnobacteriaceae</taxon>
        <taxon>Trichococcus</taxon>
    </lineage>
</organism>
<dbReference type="RefSeq" id="WP_086942773.1">
    <property type="nucleotide sequence ID" value="NZ_FONM01000018.1"/>
</dbReference>
<dbReference type="FunFam" id="1.10.10.10:FF:000001">
    <property type="entry name" value="LysR family transcriptional regulator"/>
    <property type="match status" value="1"/>
</dbReference>
<dbReference type="Gene3D" id="1.10.10.10">
    <property type="entry name" value="Winged helix-like DNA-binding domain superfamily/Winged helix DNA-binding domain"/>
    <property type="match status" value="1"/>
</dbReference>
<dbReference type="PANTHER" id="PTHR30346">
    <property type="entry name" value="TRANSCRIPTIONAL DUAL REGULATOR HCAR-RELATED"/>
    <property type="match status" value="1"/>
</dbReference>
<dbReference type="PROSITE" id="PS50931">
    <property type="entry name" value="HTH_LYSR"/>
    <property type="match status" value="1"/>
</dbReference>
<dbReference type="Proteomes" id="UP000195985">
    <property type="component" value="Unassembled WGS sequence"/>
</dbReference>
<keyword evidence="4" id="KW-0804">Transcription</keyword>
<dbReference type="Gene3D" id="3.40.190.290">
    <property type="match status" value="1"/>
</dbReference>
<dbReference type="GO" id="GO:0003677">
    <property type="term" value="F:DNA binding"/>
    <property type="evidence" value="ECO:0007669"/>
    <property type="project" value="UniProtKB-KW"/>
</dbReference>
<evidence type="ECO:0000256" key="3">
    <source>
        <dbReference type="ARBA" id="ARBA00023125"/>
    </source>
</evidence>
<protein>
    <submittedName>
        <fullName evidence="6">Transcription regulator hth lysr</fullName>
    </submittedName>
</protein>
<name>A0A1W1IG20_9LACT</name>
<keyword evidence="7" id="KW-1185">Reference proteome</keyword>
<dbReference type="InterPro" id="IPR036388">
    <property type="entry name" value="WH-like_DNA-bd_sf"/>
</dbReference>
<dbReference type="InterPro" id="IPR000847">
    <property type="entry name" value="LysR_HTH_N"/>
</dbReference>
<reference evidence="7" key="1">
    <citation type="submission" date="2016-04" db="EMBL/GenBank/DDBJ databases">
        <authorList>
            <person name="Strepis N."/>
        </authorList>
    </citation>
    <scope>NUCLEOTIDE SEQUENCE [LARGE SCALE GENOMIC DNA]</scope>
</reference>
<evidence type="ECO:0000256" key="2">
    <source>
        <dbReference type="ARBA" id="ARBA00023015"/>
    </source>
</evidence>
<evidence type="ECO:0000259" key="5">
    <source>
        <dbReference type="PROSITE" id="PS50931"/>
    </source>
</evidence>
<dbReference type="PRINTS" id="PR00039">
    <property type="entry name" value="HTHLYSR"/>
</dbReference>
<gene>
    <name evidence="6" type="ORF">TPAS_1638</name>
</gene>
<evidence type="ECO:0000256" key="4">
    <source>
        <dbReference type="ARBA" id="ARBA00023163"/>
    </source>
</evidence>
<dbReference type="SUPFAM" id="SSF53850">
    <property type="entry name" value="Periplasmic binding protein-like II"/>
    <property type="match status" value="1"/>
</dbReference>
<evidence type="ECO:0000256" key="1">
    <source>
        <dbReference type="ARBA" id="ARBA00009437"/>
    </source>
</evidence>
<dbReference type="InterPro" id="IPR005119">
    <property type="entry name" value="LysR_subst-bd"/>
</dbReference>
<dbReference type="PANTHER" id="PTHR30346:SF0">
    <property type="entry name" value="HCA OPERON TRANSCRIPTIONAL ACTIVATOR HCAR"/>
    <property type="match status" value="1"/>
</dbReference>
<dbReference type="SUPFAM" id="SSF46785">
    <property type="entry name" value="Winged helix' DNA-binding domain"/>
    <property type="match status" value="1"/>
</dbReference>
<dbReference type="Pfam" id="PF00126">
    <property type="entry name" value="HTH_1"/>
    <property type="match status" value="1"/>
</dbReference>
<sequence length="302" mass="34200">MYNPQLDTFLVVAETGSFSKASEKLFISPTAVSKQINHLESKIGLTLFNRTPRGMTLTAAGESMYRDSLYLIQYAKDSISRAENAEDGNDCTIRIGTSVMTSSQSIAEIWSMLRLSEPNFKFQLVSFENTPENAREILRNLGENIDIVAGVFDENFLQSRKCSTVELSREPICVALSIYHPLAKKDSLEISDLYGENLMIIRKGWNIYVDKLRDDLWSHHPRITIKDFSFYDIEIFNRCASSDNLLIAIGKWDNIHPLVKVIPVSWNHTIPFGLLHSPKPTVKVQKLLSAINRSPLSEISTR</sequence>
<dbReference type="STRING" id="43064.SAMN04488086_11841"/>
<evidence type="ECO:0000313" key="6">
    <source>
        <dbReference type="EMBL" id="SLM51958.1"/>
    </source>
</evidence>
<dbReference type="AlphaFoldDB" id="A0A1W1IG20"/>
<evidence type="ECO:0000313" key="7">
    <source>
        <dbReference type="Proteomes" id="UP000195985"/>
    </source>
</evidence>
<feature type="domain" description="HTH lysR-type" evidence="5">
    <location>
        <begin position="1"/>
        <end position="58"/>
    </location>
</feature>
<proteinExistence type="inferred from homology"/>
<dbReference type="GO" id="GO:0032993">
    <property type="term" value="C:protein-DNA complex"/>
    <property type="evidence" value="ECO:0007669"/>
    <property type="project" value="TreeGrafter"/>
</dbReference>